<gene>
    <name evidence="1" type="ORF">J2T15_003339</name>
</gene>
<reference evidence="1 2" key="1">
    <citation type="submission" date="2023-07" db="EMBL/GenBank/DDBJ databases">
        <title>Sorghum-associated microbial communities from plants grown in Nebraska, USA.</title>
        <authorList>
            <person name="Schachtman D."/>
        </authorList>
    </citation>
    <scope>NUCLEOTIDE SEQUENCE [LARGE SCALE GENOMIC DNA]</scope>
    <source>
        <strain evidence="1 2">CC482</strain>
    </source>
</reference>
<dbReference type="Proteomes" id="UP001229346">
    <property type="component" value="Unassembled WGS sequence"/>
</dbReference>
<keyword evidence="2" id="KW-1185">Reference proteome</keyword>
<dbReference type="Gene3D" id="3.20.20.80">
    <property type="entry name" value="Glycosidases"/>
    <property type="match status" value="1"/>
</dbReference>
<dbReference type="SUPFAM" id="SSF49785">
    <property type="entry name" value="Galactose-binding domain-like"/>
    <property type="match status" value="1"/>
</dbReference>
<dbReference type="EMBL" id="JAUSSU010000006">
    <property type="protein sequence ID" value="MDQ0113896.1"/>
    <property type="molecule type" value="Genomic_DNA"/>
</dbReference>
<proteinExistence type="predicted"/>
<name>A0ABT9U2N9_PAEHA</name>
<protein>
    <recommendedName>
        <fullName evidence="3">Beta-galactosidase</fullName>
    </recommendedName>
</protein>
<evidence type="ECO:0000313" key="1">
    <source>
        <dbReference type="EMBL" id="MDQ0113896.1"/>
    </source>
</evidence>
<evidence type="ECO:0008006" key="3">
    <source>
        <dbReference type="Google" id="ProtNLM"/>
    </source>
</evidence>
<evidence type="ECO:0000313" key="2">
    <source>
        <dbReference type="Proteomes" id="UP001229346"/>
    </source>
</evidence>
<dbReference type="InterPro" id="IPR017853">
    <property type="entry name" value="GH"/>
</dbReference>
<dbReference type="InterPro" id="IPR051913">
    <property type="entry name" value="GH2_Domain-Containing"/>
</dbReference>
<dbReference type="PANTHER" id="PTHR42732">
    <property type="entry name" value="BETA-GALACTOSIDASE"/>
    <property type="match status" value="1"/>
</dbReference>
<dbReference type="InterPro" id="IPR008979">
    <property type="entry name" value="Galactose-bd-like_sf"/>
</dbReference>
<dbReference type="Gene3D" id="2.60.120.260">
    <property type="entry name" value="Galactose-binding domain-like"/>
    <property type="match status" value="1"/>
</dbReference>
<accession>A0ABT9U2N9</accession>
<sequence length="936" mass="105427">MVIESIAGSWRFRLDASKQGIENQYFKERLSDGIQLPGTTAESKKGDYNTAREIAHLTETHPLSGYAWYQRDIHIKEEWAGKPIRLYMERTRVTQVWIGEEWKGTQNSVSAPHVYEFGAMSPGTYTLTVLVDNSGLPIKGGHMTSPDTQTNWNGLLGRIEIQALEPIRMENIQAFPDIAKKSVRLRFNVLNDTGLPAGAYISITLSDMIGESESSDKPREMTTMIHSVPGSQTVEMKYKLGERIALWGEFTPVLYRLRMSLEATASGKSFHDERSVTFGMRQFGTEGTQFTNNGRKVFLRGKHDALAFPLTGYAPMSVEEWVRVLSIAKSYGINHYRFHTCCPPEAGFAAADLLGVYFEPELPYWGAFQDPEDEEYDEAKAEYLREEGLRILEAYGNHPSFALFTLGNELHGSRKAMTDLLKEYRERDGRRLYAEGANNYFWAPSFTEESDFWVTMRTGHGGSMVRASFSHADLPLGHVQASYPSTENDYRLNLPDIGAPIVSHEIGQYQSFPNFGEIDKYVGVLQARNFEVFRERLANAGMLEQADDFFRASGQLAVLCYREEIEAALRTPGFGGFQLLDLQDFPGQGTALVGILDAFMDSKGFIEPEQWREFCSEIVLLARFPRYTYTEDETFEAHLEMANYGANELSDVQLEWSLKQGDQLIEAGVTEVTDVGQGELASVGGIRAELSAVKVPAKLELELKWKGSAITNHYPIWVYPAEVDTKPDNSVHVRRRLDQEACDLLAEGGRVLLIADQEPLSSHIDGSFASDFWCYPMFRSICEGKDAPPAPGTLGILCDEQHPAFKAFPTEFHNNWQWWPMLMNSHSLILDDWPSEIRPIVQVIDNFERNHKLGLIVEAKVGQGGLLICASDLIGQRHKPEARQLLHSLLQYAASDEFNPSEELSFEQLRSVLDPNAAIERHSHRGEAVINPSYPN</sequence>
<dbReference type="SUPFAM" id="SSF51445">
    <property type="entry name" value="(Trans)glycosidases"/>
    <property type="match status" value="1"/>
</dbReference>
<dbReference type="RefSeq" id="WP_307205156.1">
    <property type="nucleotide sequence ID" value="NZ_JAUSSU010000006.1"/>
</dbReference>
<comment type="caution">
    <text evidence="1">The sequence shown here is derived from an EMBL/GenBank/DDBJ whole genome shotgun (WGS) entry which is preliminary data.</text>
</comment>
<dbReference type="PANTHER" id="PTHR42732:SF1">
    <property type="entry name" value="BETA-MANNOSIDASE"/>
    <property type="match status" value="1"/>
</dbReference>
<organism evidence="1 2">
    <name type="scientific">Paenibacillus harenae</name>
    <dbReference type="NCBI Taxonomy" id="306543"/>
    <lineage>
        <taxon>Bacteria</taxon>
        <taxon>Bacillati</taxon>
        <taxon>Bacillota</taxon>
        <taxon>Bacilli</taxon>
        <taxon>Bacillales</taxon>
        <taxon>Paenibacillaceae</taxon>
        <taxon>Paenibacillus</taxon>
    </lineage>
</organism>